<protein>
    <recommendedName>
        <fullName evidence="9">Protein kinase domain-containing protein</fullName>
    </recommendedName>
</protein>
<dbReference type="InterPro" id="IPR011009">
    <property type="entry name" value="Kinase-like_dom_sf"/>
</dbReference>
<dbReference type="InterPro" id="IPR008350">
    <property type="entry name" value="MAPK_ERK3/4"/>
</dbReference>
<feature type="domain" description="Protein kinase" evidence="9">
    <location>
        <begin position="14"/>
        <end position="312"/>
    </location>
</feature>
<evidence type="ECO:0000256" key="5">
    <source>
        <dbReference type="ARBA" id="ARBA00022777"/>
    </source>
</evidence>
<dbReference type="PRINTS" id="PR01771">
    <property type="entry name" value="ERK3ERK4MAPK"/>
</dbReference>
<dbReference type="PROSITE" id="PS00108">
    <property type="entry name" value="PROTEIN_KINASE_ST"/>
    <property type="match status" value="1"/>
</dbReference>
<evidence type="ECO:0000256" key="8">
    <source>
        <dbReference type="PROSITE-ProRule" id="PRU10141"/>
    </source>
</evidence>
<keyword evidence="6 8" id="KW-0067">ATP-binding</keyword>
<dbReference type="SUPFAM" id="SSF56112">
    <property type="entry name" value="Protein kinase-like (PK-like)"/>
    <property type="match status" value="1"/>
</dbReference>
<keyword evidence="1" id="KW-0723">Serine/threonine-protein kinase</keyword>
<dbReference type="InterPro" id="IPR000719">
    <property type="entry name" value="Prot_kinase_dom"/>
</dbReference>
<dbReference type="EMBL" id="CALNXI010000090">
    <property type="protein sequence ID" value="CAH3018525.1"/>
    <property type="molecule type" value="Genomic_DNA"/>
</dbReference>
<evidence type="ECO:0000256" key="3">
    <source>
        <dbReference type="ARBA" id="ARBA00022679"/>
    </source>
</evidence>
<dbReference type="Gene3D" id="1.10.510.10">
    <property type="entry name" value="Transferase(Phosphotransferase) domain 1"/>
    <property type="match status" value="1"/>
</dbReference>
<reference evidence="10 11" key="1">
    <citation type="submission" date="2022-05" db="EMBL/GenBank/DDBJ databases">
        <authorList>
            <consortium name="Genoscope - CEA"/>
            <person name="William W."/>
        </authorList>
    </citation>
    <scope>NUCLEOTIDE SEQUENCE [LARGE SCALE GENOMIC DNA]</scope>
</reference>
<keyword evidence="2" id="KW-0597">Phosphoprotein</keyword>
<keyword evidence="5" id="KW-0418">Kinase</keyword>
<dbReference type="InterPro" id="IPR017441">
    <property type="entry name" value="Protein_kinase_ATP_BS"/>
</dbReference>
<accession>A0ABN8LRW8</accession>
<evidence type="ECO:0000313" key="10">
    <source>
        <dbReference type="EMBL" id="CAH3018525.1"/>
    </source>
</evidence>
<sequence length="502" mass="56637">MSEEANSDFLGPNFTNTKLVGTGGSGAVYSAIDVETDQRVALKRLLVRDRMSCKAALREVKILKKLEHENILKLTKVVDSEGYAFQDGAAENFKEATELFLVEELLDNDLHRILESKGKLREDYVKLFLYQLLRGLKYIHSSNVVHRDIKPSNILVDSETLLLTIGDFGRSRILDPAYSHNGYLTHGISTLWYKSPELLLNSSIYDSSVDIWAAGCVFAEMLLGKPLFEGQHEIDQLELILDSVCLTEEEWLKLRPQIPEKTAMAKTENQGSPLGSKFSYVDIQALDLLVKMLKFNPDKRISAEEALSHPYLHQYSFPCDEPICLEPLHIEDEIGDYEECMLKGWIFEECLSMDNSVDTTEHAPVPKEVVVETDSSSEVMSLKDFMADSGESDPIILDHVEAWSFSGERYEQKYRDDVVERLGLESKKEGLETLSAAFKIQASLKGTTEILDPAKTVIDLQHARIPSSVFLDSVFGKAYLQENVNFTCKKNVFNGPFGLCYF</sequence>
<keyword evidence="3" id="KW-0808">Transferase</keyword>
<dbReference type="PANTHER" id="PTHR24055">
    <property type="entry name" value="MITOGEN-ACTIVATED PROTEIN KINASE"/>
    <property type="match status" value="1"/>
</dbReference>
<evidence type="ECO:0000256" key="7">
    <source>
        <dbReference type="ARBA" id="ARBA00023306"/>
    </source>
</evidence>
<evidence type="ECO:0000313" key="11">
    <source>
        <dbReference type="Proteomes" id="UP001159427"/>
    </source>
</evidence>
<dbReference type="SMART" id="SM00220">
    <property type="entry name" value="S_TKc"/>
    <property type="match status" value="1"/>
</dbReference>
<keyword evidence="4 8" id="KW-0547">Nucleotide-binding</keyword>
<gene>
    <name evidence="10" type="ORF">PEVE_00043720</name>
</gene>
<feature type="binding site" evidence="8">
    <location>
        <position position="43"/>
    </location>
    <ligand>
        <name>ATP</name>
        <dbReference type="ChEBI" id="CHEBI:30616"/>
    </ligand>
</feature>
<name>A0ABN8LRW8_9CNID</name>
<evidence type="ECO:0000256" key="4">
    <source>
        <dbReference type="ARBA" id="ARBA00022741"/>
    </source>
</evidence>
<proteinExistence type="predicted"/>
<evidence type="ECO:0000256" key="2">
    <source>
        <dbReference type="ARBA" id="ARBA00022553"/>
    </source>
</evidence>
<dbReference type="InterPro" id="IPR050117">
    <property type="entry name" value="MAPK"/>
</dbReference>
<comment type="caution">
    <text evidence="10">The sequence shown here is derived from an EMBL/GenBank/DDBJ whole genome shotgun (WGS) entry which is preliminary data.</text>
</comment>
<dbReference type="Gene3D" id="3.30.200.20">
    <property type="entry name" value="Phosphorylase Kinase, domain 1"/>
    <property type="match status" value="1"/>
</dbReference>
<dbReference type="PROSITE" id="PS00107">
    <property type="entry name" value="PROTEIN_KINASE_ATP"/>
    <property type="match status" value="1"/>
</dbReference>
<dbReference type="Proteomes" id="UP001159427">
    <property type="component" value="Unassembled WGS sequence"/>
</dbReference>
<evidence type="ECO:0000256" key="1">
    <source>
        <dbReference type="ARBA" id="ARBA00022527"/>
    </source>
</evidence>
<dbReference type="InterPro" id="IPR008271">
    <property type="entry name" value="Ser/Thr_kinase_AS"/>
</dbReference>
<evidence type="ECO:0000259" key="9">
    <source>
        <dbReference type="PROSITE" id="PS50011"/>
    </source>
</evidence>
<keyword evidence="7" id="KW-0131">Cell cycle</keyword>
<evidence type="ECO:0000256" key="6">
    <source>
        <dbReference type="ARBA" id="ARBA00022840"/>
    </source>
</evidence>
<dbReference type="Pfam" id="PF00069">
    <property type="entry name" value="Pkinase"/>
    <property type="match status" value="1"/>
</dbReference>
<organism evidence="10 11">
    <name type="scientific">Porites evermanni</name>
    <dbReference type="NCBI Taxonomy" id="104178"/>
    <lineage>
        <taxon>Eukaryota</taxon>
        <taxon>Metazoa</taxon>
        <taxon>Cnidaria</taxon>
        <taxon>Anthozoa</taxon>
        <taxon>Hexacorallia</taxon>
        <taxon>Scleractinia</taxon>
        <taxon>Fungiina</taxon>
        <taxon>Poritidae</taxon>
        <taxon>Porites</taxon>
    </lineage>
</organism>
<keyword evidence="11" id="KW-1185">Reference proteome</keyword>
<dbReference type="PROSITE" id="PS50011">
    <property type="entry name" value="PROTEIN_KINASE_DOM"/>
    <property type="match status" value="1"/>
</dbReference>